<protein>
    <submittedName>
        <fullName evidence="2">Pimeloyl-ACP methyl ester carboxylesterase</fullName>
    </submittedName>
</protein>
<evidence type="ECO:0000313" key="2">
    <source>
        <dbReference type="EMBL" id="MBB6348260.1"/>
    </source>
</evidence>
<sequence length="287" mass="30492">MTDSRTSTGRVTSEDGTGIAYRVIGRGPGVVLLHGAMQSGAGLVELARSLAGSFTCYLPDRRGRGTSGPYGADHRLHKDVEDLDALLTATGARDVVGISSGAIIALRAALARPGLRRLVAFEPPLDIGGSNPTGWLDRFDREIAAGRVAAALVTGMRATRMGPAAFRVLPRWLLERLTTTFIARQEREGAGEEPTFRELAPTLHHDARMVAETADDVGAFRQVRAEVLLLGGSRSPAYLKKALTALEEVLPGARRAELAGLGHAAANNTAAGGRPERVAEEVRRFLT</sequence>
<reference evidence="2 3" key="1">
    <citation type="submission" date="2020-08" db="EMBL/GenBank/DDBJ databases">
        <title>Sequencing the genomes of 1000 actinobacteria strains.</title>
        <authorList>
            <person name="Klenk H.-P."/>
        </authorList>
    </citation>
    <scope>NUCLEOTIDE SEQUENCE [LARGE SCALE GENOMIC DNA]</scope>
    <source>
        <strain evidence="2 3">DSM 45913</strain>
    </source>
</reference>
<evidence type="ECO:0000313" key="3">
    <source>
        <dbReference type="Proteomes" id="UP000583800"/>
    </source>
</evidence>
<dbReference type="AlphaFoldDB" id="A0A7X0F0W0"/>
<dbReference type="PANTHER" id="PTHR43194:SF2">
    <property type="entry name" value="PEROXISOMAL MEMBRANE PROTEIN LPX1"/>
    <property type="match status" value="1"/>
</dbReference>
<dbReference type="EMBL" id="JACHJB010000002">
    <property type="protein sequence ID" value="MBB6348260.1"/>
    <property type="molecule type" value="Genomic_DNA"/>
</dbReference>
<dbReference type="InterPro" id="IPR029058">
    <property type="entry name" value="AB_hydrolase_fold"/>
</dbReference>
<dbReference type="Proteomes" id="UP000583800">
    <property type="component" value="Unassembled WGS sequence"/>
</dbReference>
<feature type="domain" description="AB hydrolase-1" evidence="1">
    <location>
        <begin position="30"/>
        <end position="280"/>
    </location>
</feature>
<dbReference type="RefSeq" id="WP_185086056.1">
    <property type="nucleotide sequence ID" value="NZ_JACHJB010000002.1"/>
</dbReference>
<dbReference type="InterPro" id="IPR000073">
    <property type="entry name" value="AB_hydrolase_1"/>
</dbReference>
<dbReference type="GO" id="GO:0003824">
    <property type="term" value="F:catalytic activity"/>
    <property type="evidence" value="ECO:0007669"/>
    <property type="project" value="UniProtKB-ARBA"/>
</dbReference>
<proteinExistence type="predicted"/>
<name>A0A7X0F0W0_9ACTN</name>
<dbReference type="InterPro" id="IPR050228">
    <property type="entry name" value="Carboxylesterase_BioH"/>
</dbReference>
<keyword evidence="3" id="KW-1185">Reference proteome</keyword>
<dbReference type="SUPFAM" id="SSF53474">
    <property type="entry name" value="alpha/beta-Hydrolases"/>
    <property type="match status" value="1"/>
</dbReference>
<dbReference type="PANTHER" id="PTHR43194">
    <property type="entry name" value="HYDROLASE ALPHA/BETA FOLD FAMILY"/>
    <property type="match status" value="1"/>
</dbReference>
<dbReference type="Pfam" id="PF12697">
    <property type="entry name" value="Abhydrolase_6"/>
    <property type="match status" value="1"/>
</dbReference>
<gene>
    <name evidence="2" type="ORF">FHU36_004805</name>
</gene>
<evidence type="ECO:0000259" key="1">
    <source>
        <dbReference type="Pfam" id="PF12697"/>
    </source>
</evidence>
<organism evidence="2 3">
    <name type="scientific">Nonomuraea muscovyensis</name>
    <dbReference type="NCBI Taxonomy" id="1124761"/>
    <lineage>
        <taxon>Bacteria</taxon>
        <taxon>Bacillati</taxon>
        <taxon>Actinomycetota</taxon>
        <taxon>Actinomycetes</taxon>
        <taxon>Streptosporangiales</taxon>
        <taxon>Streptosporangiaceae</taxon>
        <taxon>Nonomuraea</taxon>
    </lineage>
</organism>
<comment type="caution">
    <text evidence="2">The sequence shown here is derived from an EMBL/GenBank/DDBJ whole genome shotgun (WGS) entry which is preliminary data.</text>
</comment>
<accession>A0A7X0F0W0</accession>
<dbReference type="Gene3D" id="3.40.50.1820">
    <property type="entry name" value="alpha/beta hydrolase"/>
    <property type="match status" value="1"/>
</dbReference>